<gene>
    <name evidence="1" type="ORF">GJU39_22890</name>
</gene>
<reference evidence="1 2" key="1">
    <citation type="submission" date="2019-11" db="EMBL/GenBank/DDBJ databases">
        <title>Pedobacter petrophilus genome.</title>
        <authorList>
            <person name="Feldbauer M.J."/>
            <person name="Newman J.D."/>
        </authorList>
    </citation>
    <scope>NUCLEOTIDE SEQUENCE [LARGE SCALE GENOMIC DNA]</scope>
    <source>
        <strain evidence="1 2">LMG 29686</strain>
    </source>
</reference>
<name>A0A7K0G7F5_9SPHI</name>
<organism evidence="1 2">
    <name type="scientific">Pedobacter petrophilus</name>
    <dbReference type="NCBI Taxonomy" id="1908241"/>
    <lineage>
        <taxon>Bacteria</taxon>
        <taxon>Pseudomonadati</taxon>
        <taxon>Bacteroidota</taxon>
        <taxon>Sphingobacteriia</taxon>
        <taxon>Sphingobacteriales</taxon>
        <taxon>Sphingobacteriaceae</taxon>
        <taxon>Pedobacter</taxon>
    </lineage>
</organism>
<dbReference type="EMBL" id="WKKH01000091">
    <property type="protein sequence ID" value="MRX78916.1"/>
    <property type="molecule type" value="Genomic_DNA"/>
</dbReference>
<proteinExistence type="predicted"/>
<sequence>MDNYLTLKQASETTGKSERQIRRLCNEPKNKEYIQRDEKGRLLLKIDFLQQNYPLVHVPNDNNKAIHEVDSVTEDGYPQLPDDRDFKIALLEQELRHKEDLSAEKDKRIEVLERSLLLLDQARPVITPQIQEPEIEVTKRKKFLGLF</sequence>
<protein>
    <recommendedName>
        <fullName evidence="3">DNA-binding protein</fullName>
    </recommendedName>
</protein>
<evidence type="ECO:0008006" key="3">
    <source>
        <dbReference type="Google" id="ProtNLM"/>
    </source>
</evidence>
<evidence type="ECO:0000313" key="1">
    <source>
        <dbReference type="EMBL" id="MRX78916.1"/>
    </source>
</evidence>
<dbReference type="Proteomes" id="UP000487757">
    <property type="component" value="Unassembled WGS sequence"/>
</dbReference>
<dbReference type="RefSeq" id="WP_154283311.1">
    <property type="nucleotide sequence ID" value="NZ_WKKH01000091.1"/>
</dbReference>
<keyword evidence="2" id="KW-1185">Reference proteome</keyword>
<comment type="caution">
    <text evidence="1">The sequence shown here is derived from an EMBL/GenBank/DDBJ whole genome shotgun (WGS) entry which is preliminary data.</text>
</comment>
<dbReference type="AlphaFoldDB" id="A0A7K0G7F5"/>
<dbReference type="OrthoDB" id="119993at117747"/>
<evidence type="ECO:0000313" key="2">
    <source>
        <dbReference type="Proteomes" id="UP000487757"/>
    </source>
</evidence>
<accession>A0A7K0G7F5</accession>